<feature type="chain" id="PRO_5047539413" evidence="8">
    <location>
        <begin position="25"/>
        <end position="546"/>
    </location>
</feature>
<dbReference type="InterPro" id="IPR009003">
    <property type="entry name" value="Peptidase_S1_PA"/>
</dbReference>
<evidence type="ECO:0000256" key="8">
    <source>
        <dbReference type="SAM" id="SignalP"/>
    </source>
</evidence>
<reference evidence="11" key="1">
    <citation type="journal article" date="2019" name="Int. J. Syst. Evol. Microbiol.">
        <title>The Global Catalogue of Microorganisms (GCM) 10K type strain sequencing project: providing services to taxonomists for standard genome sequencing and annotation.</title>
        <authorList>
            <consortium name="The Broad Institute Genomics Platform"/>
            <consortium name="The Broad Institute Genome Sequencing Center for Infectious Disease"/>
            <person name="Wu L."/>
            <person name="Ma J."/>
        </authorList>
    </citation>
    <scope>NUCLEOTIDE SEQUENCE [LARGE SCALE GENOMIC DNA]</scope>
    <source>
        <strain evidence="11">IBRC-M 10908</strain>
    </source>
</reference>
<dbReference type="PRINTS" id="PR00861">
    <property type="entry name" value="ALYTICPTASE"/>
</dbReference>
<feature type="domain" description="Chitin-binding type-3" evidence="9">
    <location>
        <begin position="500"/>
        <end position="546"/>
    </location>
</feature>
<evidence type="ECO:0000256" key="7">
    <source>
        <dbReference type="ARBA" id="ARBA00023157"/>
    </source>
</evidence>
<dbReference type="Gene3D" id="2.10.10.20">
    <property type="entry name" value="Carbohydrate-binding module superfamily 5/12"/>
    <property type="match status" value="1"/>
</dbReference>
<sequence length="546" mass="55011">MRLRTTLAVLSAGVVTASGVSALAAGESASAQEAITFDSARDDLSANADPAMVEALAEHLDTDRSTVLDRLATADVGSYLERTLPAELGDSYAGTWLDDSATTVMIATTDAAEADAIEGAGAEAVVVDHSLATLDTWKSDLDAAAAVEVSDDVHSWMVDAVDNEVSVTASTEEAAQDLIDRAGVPAEAVTVDVRQLDLEPLQDIRGGEAYLISGSRCSVGFSSTHPTHGDGFTTAGHCGSVGTPITGGTGSGGAFRDSTFPGRDVAWVEAGSGWEAAPVVYGWGQGDRQVTDGNEAPLGADVCRSGSTTQFQCGTIDGKNESVNYPQGTVSGLTRSSACAEPGDSGGAFISGTSAQGQTSGGQTGCPGPGPIWFSTVTEALSSAGATLTTSGGTEEGFTLSLDPSSVAIDPGSSESVTLDAETISGSAQDLTLSATGAPTGVSVSFESERITSDGSTKVSVDVASSVGEGTHSITVTGTGSTTATATLTLTVGDGGGEPGGTWEPYTPYSVGDTVTYGGSEYRCRIAHTSLPGWEPPNAGALWVEI</sequence>
<evidence type="ECO:0000256" key="5">
    <source>
        <dbReference type="ARBA" id="ARBA00022825"/>
    </source>
</evidence>
<evidence type="ECO:0000256" key="2">
    <source>
        <dbReference type="ARBA" id="ARBA00022670"/>
    </source>
</evidence>
<keyword evidence="3 8" id="KW-0732">Signal</keyword>
<accession>A0ABV8U185</accession>
<dbReference type="SUPFAM" id="SSF51055">
    <property type="entry name" value="Carbohydrate binding domain"/>
    <property type="match status" value="1"/>
</dbReference>
<keyword evidence="11" id="KW-1185">Reference proteome</keyword>
<gene>
    <name evidence="10" type="ORF">ACFPET_14665</name>
</gene>
<dbReference type="InterPro" id="IPR004236">
    <property type="entry name" value="Pept_S1_alpha_lytic"/>
</dbReference>
<dbReference type="InterPro" id="IPR003610">
    <property type="entry name" value="CBM5/12"/>
</dbReference>
<keyword evidence="5" id="KW-0720">Serine protease</keyword>
<evidence type="ECO:0000259" key="9">
    <source>
        <dbReference type="SMART" id="SM00495"/>
    </source>
</evidence>
<dbReference type="Proteomes" id="UP001595823">
    <property type="component" value="Unassembled WGS sequence"/>
</dbReference>
<evidence type="ECO:0000313" key="10">
    <source>
        <dbReference type="EMBL" id="MFC4336443.1"/>
    </source>
</evidence>
<evidence type="ECO:0000256" key="1">
    <source>
        <dbReference type="ARBA" id="ARBA00007664"/>
    </source>
</evidence>
<dbReference type="SUPFAM" id="SSF50494">
    <property type="entry name" value="Trypsin-like serine proteases"/>
    <property type="match status" value="1"/>
</dbReference>
<comment type="caution">
    <text evidence="10">The sequence shown here is derived from an EMBL/GenBank/DDBJ whole genome shotgun (WGS) entry which is preliminary data.</text>
</comment>
<feature type="signal peptide" evidence="8">
    <location>
        <begin position="1"/>
        <end position="24"/>
    </location>
</feature>
<proteinExistence type="inferred from homology"/>
<dbReference type="EMBL" id="JBHSDK010000021">
    <property type="protein sequence ID" value="MFC4336443.1"/>
    <property type="molecule type" value="Genomic_DNA"/>
</dbReference>
<dbReference type="InterPro" id="IPR043504">
    <property type="entry name" value="Peptidase_S1_PA_chymotrypsin"/>
</dbReference>
<dbReference type="Gene3D" id="3.30.300.50">
    <property type="match status" value="2"/>
</dbReference>
<dbReference type="InterPro" id="IPR035070">
    <property type="entry name" value="Streptogrisin_prodomain"/>
</dbReference>
<dbReference type="SMART" id="SM00495">
    <property type="entry name" value="ChtBD3"/>
    <property type="match status" value="1"/>
</dbReference>
<evidence type="ECO:0000313" key="11">
    <source>
        <dbReference type="Proteomes" id="UP001595823"/>
    </source>
</evidence>
<dbReference type="Gene3D" id="2.40.10.10">
    <property type="entry name" value="Trypsin-like serine proteases"/>
    <property type="match status" value="2"/>
</dbReference>
<keyword evidence="7" id="KW-1015">Disulfide bond</keyword>
<organism evidence="10 11">
    <name type="scientific">Salininema proteolyticum</name>
    <dbReference type="NCBI Taxonomy" id="1607685"/>
    <lineage>
        <taxon>Bacteria</taxon>
        <taxon>Bacillati</taxon>
        <taxon>Actinomycetota</taxon>
        <taxon>Actinomycetes</taxon>
        <taxon>Glycomycetales</taxon>
        <taxon>Glycomycetaceae</taxon>
        <taxon>Salininema</taxon>
    </lineage>
</organism>
<name>A0ABV8U185_9ACTN</name>
<evidence type="ECO:0000256" key="4">
    <source>
        <dbReference type="ARBA" id="ARBA00022801"/>
    </source>
</evidence>
<protein>
    <submittedName>
        <fullName evidence="10">Carbohydrate-binding protein</fullName>
    </submittedName>
</protein>
<dbReference type="Pfam" id="PF02839">
    <property type="entry name" value="CBM_5_12"/>
    <property type="match status" value="1"/>
</dbReference>
<dbReference type="CDD" id="cd21112">
    <property type="entry name" value="alphaLP-like"/>
    <property type="match status" value="1"/>
</dbReference>
<evidence type="ECO:0000256" key="6">
    <source>
        <dbReference type="ARBA" id="ARBA00023145"/>
    </source>
</evidence>
<dbReference type="RefSeq" id="WP_380622387.1">
    <property type="nucleotide sequence ID" value="NZ_JBHSDK010000021.1"/>
</dbReference>
<dbReference type="CDD" id="cd12214">
    <property type="entry name" value="ChiA1_BD"/>
    <property type="match status" value="1"/>
</dbReference>
<dbReference type="InterPro" id="IPR036573">
    <property type="entry name" value="CBM_sf_5/12"/>
</dbReference>
<dbReference type="Pfam" id="PF02983">
    <property type="entry name" value="Pro_Al_protease"/>
    <property type="match status" value="1"/>
</dbReference>
<comment type="similarity">
    <text evidence="1">Belongs to the peptidase S1 family.</text>
</comment>
<keyword evidence="4" id="KW-0378">Hydrolase</keyword>
<keyword evidence="2" id="KW-0645">Protease</keyword>
<evidence type="ECO:0000256" key="3">
    <source>
        <dbReference type="ARBA" id="ARBA00022729"/>
    </source>
</evidence>
<dbReference type="InterPro" id="IPR001316">
    <property type="entry name" value="Pept_S1A_streptogrisin"/>
</dbReference>
<keyword evidence="6" id="KW-0865">Zymogen</keyword>